<keyword evidence="1" id="KW-1133">Transmembrane helix</keyword>
<evidence type="ECO:0000256" key="1">
    <source>
        <dbReference type="SAM" id="Phobius"/>
    </source>
</evidence>
<feature type="transmembrane region" description="Helical" evidence="1">
    <location>
        <begin position="7"/>
        <end position="31"/>
    </location>
</feature>
<proteinExistence type="predicted"/>
<keyword evidence="2" id="KW-0449">Lipoprotein</keyword>
<reference evidence="2 3" key="1">
    <citation type="submission" date="2018-06" db="EMBL/GenBank/DDBJ databases">
        <authorList>
            <consortium name="Pathogen Informatics"/>
            <person name="Doyle S."/>
        </authorList>
    </citation>
    <scope>NUCLEOTIDE SEQUENCE [LARGE SCALE GENOMIC DNA]</scope>
    <source>
        <strain evidence="2 3">NCTC13102</strain>
    </source>
</reference>
<dbReference type="EMBL" id="UAWL01000006">
    <property type="protein sequence ID" value="SQB99538.1"/>
    <property type="molecule type" value="Genomic_DNA"/>
</dbReference>
<dbReference type="AlphaFoldDB" id="A0A2X3B2M7"/>
<evidence type="ECO:0000313" key="2">
    <source>
        <dbReference type="EMBL" id="SQB99538.1"/>
    </source>
</evidence>
<dbReference type="Proteomes" id="UP000250166">
    <property type="component" value="Unassembled WGS sequence"/>
</dbReference>
<keyword evidence="1" id="KW-0472">Membrane</keyword>
<dbReference type="RefSeq" id="WP_258399869.1">
    <property type="nucleotide sequence ID" value="NZ_UAWL01000006.1"/>
</dbReference>
<name>A0A2X3B2M7_9HELI</name>
<gene>
    <name evidence="2" type="ORF">NCTC13102_01863</name>
</gene>
<dbReference type="PROSITE" id="PS51257">
    <property type="entry name" value="PROKAR_LIPOPROTEIN"/>
    <property type="match status" value="1"/>
</dbReference>
<evidence type="ECO:0000313" key="3">
    <source>
        <dbReference type="Proteomes" id="UP000250166"/>
    </source>
</evidence>
<keyword evidence="1" id="KW-0812">Transmembrane</keyword>
<protein>
    <submittedName>
        <fullName evidence="2">Putative lipoprotein</fullName>
    </submittedName>
</protein>
<organism evidence="2 3">
    <name type="scientific">Helicobacter fennelliae</name>
    <dbReference type="NCBI Taxonomy" id="215"/>
    <lineage>
        <taxon>Bacteria</taxon>
        <taxon>Pseudomonadati</taxon>
        <taxon>Campylobacterota</taxon>
        <taxon>Epsilonproteobacteria</taxon>
        <taxon>Campylobacterales</taxon>
        <taxon>Helicobacteraceae</taxon>
        <taxon>Helicobacter</taxon>
    </lineage>
</organism>
<sequence length="80" mass="9197">MKDYVCTLYFWIFVLGLFIALGFFSGCVRIVKEAVYVPTKCEINPPKMPIPTNDIIENQKRVLIYTEELESGLNFCVKGE</sequence>
<accession>A0A2X3B2M7</accession>